<reference evidence="1" key="3">
    <citation type="submission" date="2025-09" db="UniProtKB">
        <authorList>
            <consortium name="Ensembl"/>
        </authorList>
    </citation>
    <scope>IDENTIFICATION</scope>
</reference>
<dbReference type="Proteomes" id="UP000694553">
    <property type="component" value="Unassembled WGS sequence"/>
</dbReference>
<evidence type="ECO:0000313" key="1">
    <source>
        <dbReference type="Ensembl" id="ENSCMUP00000029853.1"/>
    </source>
</evidence>
<sequence>MSYSAVKTLKPVPGSSLWAHNENGRCLKQGLMMQVYTTQPWYCNRDTHPYFKCWISVKYLPEETELHKNGSNYICPELPPGSSSGKNIRQLFSVHFSGEPHPQHSSLTQCPQHSFL</sequence>
<dbReference type="Ensembl" id="ENSCMUT00000030237.1">
    <property type="protein sequence ID" value="ENSCMUP00000029853.1"/>
    <property type="gene ID" value="ENSCMUG00000018026.1"/>
</dbReference>
<reference evidence="1" key="2">
    <citation type="submission" date="2025-08" db="UniProtKB">
        <authorList>
            <consortium name="Ensembl"/>
        </authorList>
    </citation>
    <scope>IDENTIFICATION</scope>
</reference>
<evidence type="ECO:0000313" key="2">
    <source>
        <dbReference type="Proteomes" id="UP000694553"/>
    </source>
</evidence>
<protein>
    <submittedName>
        <fullName evidence="1">Uncharacterized protein</fullName>
    </submittedName>
</protein>
<proteinExistence type="predicted"/>
<reference evidence="2" key="1">
    <citation type="submission" date="2019-10" db="EMBL/GenBank/DDBJ databases">
        <title>Corvus moneduloides (New Caledonian crow) genome, bCorMon1, primary haplotype.</title>
        <authorList>
            <person name="Rutz C."/>
            <person name="Fungtammasan C."/>
            <person name="Mountcastle J."/>
            <person name="Formenti G."/>
            <person name="Chow W."/>
            <person name="Howe K."/>
            <person name="Steele M.P."/>
            <person name="Fernandes J."/>
            <person name="Gilbert M.T.P."/>
            <person name="Fedrigo O."/>
            <person name="Jarvis E.D."/>
            <person name="Gemmell N."/>
        </authorList>
    </citation>
    <scope>NUCLEOTIDE SEQUENCE [LARGE SCALE GENOMIC DNA]</scope>
</reference>
<name>A0A8U7M5C8_CORMO</name>
<dbReference type="AlphaFoldDB" id="A0A8U7M5C8"/>
<accession>A0A8U7M5C8</accession>
<keyword evidence="2" id="KW-1185">Reference proteome</keyword>
<organism evidence="1 2">
    <name type="scientific">Corvus moneduloides</name>
    <name type="common">New Caledonian crow</name>
    <dbReference type="NCBI Taxonomy" id="1196302"/>
    <lineage>
        <taxon>Eukaryota</taxon>
        <taxon>Metazoa</taxon>
        <taxon>Chordata</taxon>
        <taxon>Craniata</taxon>
        <taxon>Vertebrata</taxon>
        <taxon>Euteleostomi</taxon>
        <taxon>Archelosauria</taxon>
        <taxon>Archosauria</taxon>
        <taxon>Dinosauria</taxon>
        <taxon>Saurischia</taxon>
        <taxon>Theropoda</taxon>
        <taxon>Coelurosauria</taxon>
        <taxon>Aves</taxon>
        <taxon>Neognathae</taxon>
        <taxon>Neoaves</taxon>
        <taxon>Telluraves</taxon>
        <taxon>Australaves</taxon>
        <taxon>Passeriformes</taxon>
        <taxon>Corvoidea</taxon>
        <taxon>Corvidae</taxon>
        <taxon>Corvus</taxon>
    </lineage>
</organism>